<dbReference type="InterPro" id="IPR036465">
    <property type="entry name" value="vWFA_dom_sf"/>
</dbReference>
<dbReference type="Pfam" id="PF04056">
    <property type="entry name" value="Ssl1"/>
    <property type="match status" value="1"/>
</dbReference>
<dbReference type="FunFam" id="3.40.50.410:FF:000015">
    <property type="entry name" value="General transcription factor IIH subunit 2"/>
    <property type="match status" value="1"/>
</dbReference>
<comment type="caution">
    <text evidence="15">The sequence shown here is derived from an EMBL/GenBank/DDBJ whole genome shotgun (WGS) entry which is preliminary data.</text>
</comment>
<name>A0A1Y1Z2W4_9FUNG</name>
<keyword evidence="10 11" id="KW-0539">Nucleus</keyword>
<proteinExistence type="inferred from homology"/>
<evidence type="ECO:0000256" key="3">
    <source>
        <dbReference type="ARBA" id="ARBA00022723"/>
    </source>
</evidence>
<evidence type="ECO:0000256" key="5">
    <source>
        <dbReference type="ARBA" id="ARBA00022771"/>
    </source>
</evidence>
<dbReference type="GO" id="GO:0008270">
    <property type="term" value="F:zinc ion binding"/>
    <property type="evidence" value="ECO:0007669"/>
    <property type="project" value="UniProtKB-UniRule"/>
</dbReference>
<dbReference type="PIRSF" id="PIRSF015919">
    <property type="entry name" value="TFIIH_SSL1"/>
    <property type="match status" value="1"/>
</dbReference>
<dbReference type="GO" id="GO:0005675">
    <property type="term" value="C:transcription factor TFIIH holo complex"/>
    <property type="evidence" value="ECO:0007669"/>
    <property type="project" value="UniProtKB-UniRule"/>
</dbReference>
<dbReference type="PROSITE" id="PS50234">
    <property type="entry name" value="VWFA"/>
    <property type="match status" value="1"/>
</dbReference>
<keyword evidence="5" id="KW-0863">Zinc-finger</keyword>
<evidence type="ECO:0000256" key="7">
    <source>
        <dbReference type="ARBA" id="ARBA00023015"/>
    </source>
</evidence>
<protein>
    <recommendedName>
        <fullName evidence="11">General transcription and DNA repair factor IIH</fullName>
    </recommendedName>
</protein>
<dbReference type="STRING" id="1314790.A0A1Y1Z2W4"/>
<keyword evidence="16" id="KW-1185">Reference proteome</keyword>
<sequence>MSQATKPPKIHEVEDDDDANNNNLGYAWEEEYKRSWDVVQEDEQGSLRSVVANLQQQKRRRLLRDTSTIRRGIIRHLYLILDMSADMMEKDYRPHRLGLTVNYVEAFVLEYFDQNPISQLGLIITRDGIAEKLTELSGNPMDHIRAIRNKNNQDCIGEPSLQNALEMARSSLSHVPAHGSREILAIFGSLTTCDPGNIHETIQLLKDEEIRCSMVQLSAEVQVFKTLCRETGGKFAVAMNDNHYRDIMFETIPPPPTTAAKSSSNLVKMGFPTRIVESIPSFCVCHQKLVLGGYVCPRCKSKICELPTDCDVCNLTLVSSPHLARSYHHLFPVDNFVDVDTQHCTSTCCFACQVAFENKRDEPTDGSPPSDITPRFRCPKCDQHFCIECDLFVHDILHNCPGCSQK</sequence>
<dbReference type="FunCoup" id="A0A1Y1Z2W4">
    <property type="interactions" value="446"/>
</dbReference>
<evidence type="ECO:0000256" key="4">
    <source>
        <dbReference type="ARBA" id="ARBA00022763"/>
    </source>
</evidence>
<dbReference type="SMART" id="SM01047">
    <property type="entry name" value="C1_4"/>
    <property type="match status" value="1"/>
</dbReference>
<dbReference type="InterPro" id="IPR012170">
    <property type="entry name" value="TFIIH_SSL1/p44"/>
</dbReference>
<feature type="domain" description="VWFA" evidence="14">
    <location>
        <begin position="76"/>
        <end position="252"/>
    </location>
</feature>
<dbReference type="InterPro" id="IPR013083">
    <property type="entry name" value="Znf_RING/FYVE/PHD"/>
</dbReference>
<dbReference type="Gene3D" id="3.40.50.410">
    <property type="entry name" value="von Willebrand factor, type A domain"/>
    <property type="match status" value="1"/>
</dbReference>
<feature type="region of interest" description="Disordered" evidence="13">
    <location>
        <begin position="1"/>
        <end position="24"/>
    </location>
</feature>
<dbReference type="InParanoid" id="A0A1Y1Z2W4"/>
<evidence type="ECO:0000256" key="2">
    <source>
        <dbReference type="ARBA" id="ARBA00006092"/>
    </source>
</evidence>
<dbReference type="Proteomes" id="UP000193498">
    <property type="component" value="Unassembled WGS sequence"/>
</dbReference>
<dbReference type="NCBIfam" id="TIGR00622">
    <property type="entry name" value="ssl1"/>
    <property type="match status" value="1"/>
</dbReference>
<dbReference type="PROSITE" id="PS00028">
    <property type="entry name" value="ZINC_FINGER_C2H2_1"/>
    <property type="match status" value="1"/>
</dbReference>
<evidence type="ECO:0000256" key="11">
    <source>
        <dbReference type="PIRNR" id="PIRNR015919"/>
    </source>
</evidence>
<evidence type="ECO:0000256" key="8">
    <source>
        <dbReference type="ARBA" id="ARBA00023163"/>
    </source>
</evidence>
<evidence type="ECO:0000256" key="6">
    <source>
        <dbReference type="ARBA" id="ARBA00022833"/>
    </source>
</evidence>
<dbReference type="SUPFAM" id="SSF57889">
    <property type="entry name" value="Cysteine-rich domain"/>
    <property type="match status" value="1"/>
</dbReference>
<dbReference type="PANTHER" id="PTHR12695:SF2">
    <property type="entry name" value="GENERAL TRANSCRIPTION FACTOR IIH SUBUNIT 2-RELATED"/>
    <property type="match status" value="1"/>
</dbReference>
<dbReference type="AlphaFoldDB" id="A0A1Y1Z2W4"/>
<dbReference type="InterPro" id="IPR013087">
    <property type="entry name" value="Znf_C2H2_type"/>
</dbReference>
<dbReference type="GO" id="GO:0006351">
    <property type="term" value="P:DNA-templated transcription"/>
    <property type="evidence" value="ECO:0007669"/>
    <property type="project" value="InterPro"/>
</dbReference>
<evidence type="ECO:0000256" key="9">
    <source>
        <dbReference type="ARBA" id="ARBA00023204"/>
    </source>
</evidence>
<evidence type="ECO:0000256" key="12">
    <source>
        <dbReference type="PIRSR" id="PIRSR015919-1"/>
    </source>
</evidence>
<dbReference type="InterPro" id="IPR002035">
    <property type="entry name" value="VWF_A"/>
</dbReference>
<dbReference type="SUPFAM" id="SSF53300">
    <property type="entry name" value="vWA-like"/>
    <property type="match status" value="1"/>
</dbReference>
<dbReference type="Pfam" id="PF07975">
    <property type="entry name" value="C1_4"/>
    <property type="match status" value="1"/>
</dbReference>
<comment type="similarity">
    <text evidence="2 11">Belongs to the GTF2H2 family.</text>
</comment>
<keyword evidence="4" id="KW-0227">DNA damage</keyword>
<feature type="zinc finger region" description="C4-type" evidence="12">
    <location>
        <begin position="296"/>
        <end position="313"/>
    </location>
</feature>
<evidence type="ECO:0000256" key="13">
    <source>
        <dbReference type="SAM" id="MobiDB-lite"/>
    </source>
</evidence>
<keyword evidence="6 11" id="KW-0862">Zinc</keyword>
<dbReference type="InterPro" id="IPR046349">
    <property type="entry name" value="C1-like_sf"/>
</dbReference>
<evidence type="ECO:0000256" key="10">
    <source>
        <dbReference type="ARBA" id="ARBA00023242"/>
    </source>
</evidence>
<accession>A0A1Y1Z2W4</accession>
<reference evidence="15 16" key="1">
    <citation type="submission" date="2016-07" db="EMBL/GenBank/DDBJ databases">
        <title>Pervasive Adenine N6-methylation of Active Genes in Fungi.</title>
        <authorList>
            <consortium name="DOE Joint Genome Institute"/>
            <person name="Mondo S.J."/>
            <person name="Dannebaum R.O."/>
            <person name="Kuo R.C."/>
            <person name="Labutti K."/>
            <person name="Haridas S."/>
            <person name="Kuo A."/>
            <person name="Salamov A."/>
            <person name="Ahrendt S.R."/>
            <person name="Lipzen A."/>
            <person name="Sullivan W."/>
            <person name="Andreopoulos W.B."/>
            <person name="Clum A."/>
            <person name="Lindquist E."/>
            <person name="Daum C."/>
            <person name="Ramamoorthy G.K."/>
            <person name="Gryganskyi A."/>
            <person name="Culley D."/>
            <person name="Magnuson J.K."/>
            <person name="James T.Y."/>
            <person name="O'Malley M.A."/>
            <person name="Stajich J.E."/>
            <person name="Spatafora J.W."/>
            <person name="Visel A."/>
            <person name="Grigoriev I.V."/>
        </authorList>
    </citation>
    <scope>NUCLEOTIDE SEQUENCE [LARGE SCALE GENOMIC DNA]</scope>
    <source>
        <strain evidence="15 16">CBS 931.73</strain>
    </source>
</reference>
<dbReference type="GO" id="GO:0006289">
    <property type="term" value="P:nucleotide-excision repair"/>
    <property type="evidence" value="ECO:0007669"/>
    <property type="project" value="UniProtKB-UniRule"/>
</dbReference>
<dbReference type="PANTHER" id="PTHR12695">
    <property type="entry name" value="GENERAL TRANSCRIPTION FACTOR IIH SUBUNIT 2"/>
    <property type="match status" value="1"/>
</dbReference>
<evidence type="ECO:0000259" key="14">
    <source>
        <dbReference type="PROSITE" id="PS50234"/>
    </source>
</evidence>
<dbReference type="CDD" id="cd01453">
    <property type="entry name" value="vWA_transcription_factor_IIH_type"/>
    <property type="match status" value="1"/>
</dbReference>
<comment type="subcellular location">
    <subcellularLocation>
        <location evidence="1 11">Nucleus</location>
    </subcellularLocation>
</comment>
<evidence type="ECO:0000313" key="16">
    <source>
        <dbReference type="Proteomes" id="UP000193498"/>
    </source>
</evidence>
<organism evidence="15 16">
    <name type="scientific">Basidiobolus meristosporus CBS 931.73</name>
    <dbReference type="NCBI Taxonomy" id="1314790"/>
    <lineage>
        <taxon>Eukaryota</taxon>
        <taxon>Fungi</taxon>
        <taxon>Fungi incertae sedis</taxon>
        <taxon>Zoopagomycota</taxon>
        <taxon>Entomophthoromycotina</taxon>
        <taxon>Basidiobolomycetes</taxon>
        <taxon>Basidiobolales</taxon>
        <taxon>Basidiobolaceae</taxon>
        <taxon>Basidiobolus</taxon>
    </lineage>
</organism>
<keyword evidence="7 11" id="KW-0805">Transcription regulation</keyword>
<evidence type="ECO:0000256" key="1">
    <source>
        <dbReference type="ARBA" id="ARBA00004123"/>
    </source>
</evidence>
<dbReference type="InterPro" id="IPR007198">
    <property type="entry name" value="Ssl1-like"/>
</dbReference>
<keyword evidence="3 11" id="KW-0479">Metal-binding</keyword>
<dbReference type="InterPro" id="IPR004595">
    <property type="entry name" value="TFIIH_C1-like_dom"/>
</dbReference>
<gene>
    <name evidence="15" type="ORF">K493DRAFT_253382</name>
</gene>
<dbReference type="GO" id="GO:0006357">
    <property type="term" value="P:regulation of transcription by RNA polymerase II"/>
    <property type="evidence" value="ECO:0007669"/>
    <property type="project" value="UniProtKB-UniRule"/>
</dbReference>
<keyword evidence="8 11" id="KW-0804">Transcription</keyword>
<evidence type="ECO:0000313" key="15">
    <source>
        <dbReference type="EMBL" id="ORY04633.1"/>
    </source>
</evidence>
<comment type="function">
    <text evidence="11">Component of the general transcription and DNA repair factor IIH (TFIIH) core complex, which is involved in general and transcription-coupled nucleotide excision repair (NER) of damaged DNA and, when complexed to TFIIK, in RNA transcription by RNA polymerase II.</text>
</comment>
<dbReference type="EMBL" id="MCFE01000033">
    <property type="protein sequence ID" value="ORY04633.1"/>
    <property type="molecule type" value="Genomic_DNA"/>
</dbReference>
<dbReference type="OrthoDB" id="284275at2759"/>
<dbReference type="Gene3D" id="3.30.40.10">
    <property type="entry name" value="Zinc/RING finger domain, C3HC4 (zinc finger)"/>
    <property type="match status" value="1"/>
</dbReference>
<dbReference type="GO" id="GO:0000439">
    <property type="term" value="C:transcription factor TFIIH core complex"/>
    <property type="evidence" value="ECO:0007669"/>
    <property type="project" value="UniProtKB-UniRule"/>
</dbReference>
<keyword evidence="9" id="KW-0234">DNA repair</keyword>